<evidence type="ECO:0000313" key="2">
    <source>
        <dbReference type="Proteomes" id="UP000515908"/>
    </source>
</evidence>
<dbReference type="EMBL" id="LR877157">
    <property type="protein sequence ID" value="CAD2219209.1"/>
    <property type="molecule type" value="Genomic_DNA"/>
</dbReference>
<reference evidence="1 2" key="1">
    <citation type="submission" date="2020-08" db="EMBL/GenBank/DDBJ databases">
        <authorList>
            <person name="Newling K."/>
            <person name="Davey J."/>
            <person name="Forrester S."/>
        </authorList>
    </citation>
    <scope>NUCLEOTIDE SEQUENCE [LARGE SCALE GENOMIC DNA]</scope>
    <source>
        <strain evidence="2">Crithidia deanei Carvalho (ATCC PRA-265)</strain>
    </source>
</reference>
<evidence type="ECO:0000313" key="1">
    <source>
        <dbReference type="EMBL" id="CAD2219209.1"/>
    </source>
</evidence>
<sequence>MVTLIQLLIVKRIIVQTEMIKLFLLQQEIDNINNNNEETANSNNNNNNSAETNNKSTIEEFMQNTNNNNANGKNNMKSVLDKMTSFFIHVPSGTVLLQLFSLCLPQQSNNNNNNNNKDPVFLSTLLGECFYEKYQTFLEENHNHNNNVMNVEENENEGEMQNNNHNTNIFSELNFVEADFIDGFKLWFTHQNEDPSDSMHKDKKEDNIIYDYDVYLYCLENKSTYITTSHRHTGQGRQGLRWSEVRDYTRSLLGHPIPGVSHPQQLYYYYHYLCHTGGNSSTQPSLYSLYYYTCRIQPAIQHQLQYNNNNGNTTHHNKKCDARTKYALKLSVRSILRRRRTMTYEELLSVLNSAGIIIL</sequence>
<name>A0A7G2CIG3_9TRYP</name>
<dbReference type="AlphaFoldDB" id="A0A7G2CIG3"/>
<dbReference type="PANTHER" id="PTHR36911">
    <property type="entry name" value="LIM ZINC-BINDING DOMAIN-CONTAINING PROTEIN-RELATED"/>
    <property type="match status" value="1"/>
</dbReference>
<organism evidence="1 2">
    <name type="scientific">Angomonas deanei</name>
    <dbReference type="NCBI Taxonomy" id="59799"/>
    <lineage>
        <taxon>Eukaryota</taxon>
        <taxon>Discoba</taxon>
        <taxon>Euglenozoa</taxon>
        <taxon>Kinetoplastea</taxon>
        <taxon>Metakinetoplastina</taxon>
        <taxon>Trypanosomatida</taxon>
        <taxon>Trypanosomatidae</taxon>
        <taxon>Strigomonadinae</taxon>
        <taxon>Angomonas</taxon>
    </lineage>
</organism>
<dbReference type="Proteomes" id="UP000515908">
    <property type="component" value="Chromosome 13"/>
</dbReference>
<protein>
    <submittedName>
        <fullName evidence="1">Uncharacterized protein</fullName>
    </submittedName>
</protein>
<accession>A0A7G2CIG3</accession>
<dbReference type="VEuPathDB" id="TriTrypDB:ADEAN_000671100"/>
<gene>
    <name evidence="1" type="ORF">ADEAN_000671100</name>
</gene>
<proteinExistence type="predicted"/>
<keyword evidence="2" id="KW-1185">Reference proteome</keyword>